<dbReference type="EMBL" id="KI660396">
    <property type="protein sequence ID" value="ETN74003.1"/>
    <property type="molecule type" value="Genomic_DNA"/>
</dbReference>
<name>W2SWW2_NECAM</name>
<dbReference type="Proteomes" id="UP000053676">
    <property type="component" value="Unassembled WGS sequence"/>
</dbReference>
<reference evidence="6" key="1">
    <citation type="journal article" date="2014" name="Nat. Genet.">
        <title>Genome of the human hookworm Necator americanus.</title>
        <authorList>
            <person name="Tang Y.T."/>
            <person name="Gao X."/>
            <person name="Rosa B.A."/>
            <person name="Abubucker S."/>
            <person name="Hallsworth-Pepin K."/>
            <person name="Martin J."/>
            <person name="Tyagi R."/>
            <person name="Heizer E."/>
            <person name="Zhang X."/>
            <person name="Bhonagiri-Palsikar V."/>
            <person name="Minx P."/>
            <person name="Warren W.C."/>
            <person name="Wang Q."/>
            <person name="Zhan B."/>
            <person name="Hotez P.J."/>
            <person name="Sternberg P.W."/>
            <person name="Dougall A."/>
            <person name="Gaze S.T."/>
            <person name="Mulvenna J."/>
            <person name="Sotillo J."/>
            <person name="Ranganathan S."/>
            <person name="Rabelo E.M."/>
            <person name="Wilson R.K."/>
            <person name="Felgner P.L."/>
            <person name="Bethony J."/>
            <person name="Hawdon J.M."/>
            <person name="Gasser R.B."/>
            <person name="Loukas A."/>
            <person name="Mitreva M."/>
        </authorList>
    </citation>
    <scope>NUCLEOTIDE SEQUENCE [LARGE SCALE GENOMIC DNA]</scope>
</reference>
<evidence type="ECO:0000259" key="4">
    <source>
        <dbReference type="PROSITE" id="PS01180"/>
    </source>
</evidence>
<feature type="domain" description="CUB" evidence="4">
    <location>
        <begin position="168"/>
        <end position="254"/>
    </location>
</feature>
<dbReference type="InterPro" id="IPR035914">
    <property type="entry name" value="Sperma_CUB_dom_sf"/>
</dbReference>
<keyword evidence="2" id="KW-1015">Disulfide bond</keyword>
<dbReference type="STRING" id="51031.W2SWW2"/>
<gene>
    <name evidence="5" type="ORF">NECAME_13292</name>
</gene>
<dbReference type="InterPro" id="IPR000859">
    <property type="entry name" value="CUB_dom"/>
</dbReference>
<dbReference type="SMART" id="SM00042">
    <property type="entry name" value="CUB"/>
    <property type="match status" value="1"/>
</dbReference>
<accession>W2SWW2</accession>
<proteinExistence type="predicted"/>
<keyword evidence="1" id="KW-0677">Repeat</keyword>
<dbReference type="OrthoDB" id="10009301at2759"/>
<dbReference type="Pfam" id="PF00431">
    <property type="entry name" value="CUB"/>
    <property type="match status" value="2"/>
</dbReference>
<sequence>MSREAKGPYLVEASTTHEEFRAKNEIRIAFVKKNSLLAARIVIAYSTIIDNCGGEITSREGFISIPDITDDFDCIWTLRENPGNGVRASVTELRIPYSPNCTDSYLEFRKWNASGPLIGRWCERTPSMFGMEEVIWMKFRYVRPREVISDEDLIKPAMRILFSRAYSCGSVLVPIWDWQEIKNPVPPGQTVGYENNVHCRWTIERPLMTGLRVKIKMLDLEDMGGCPFDFISLLPDRDTAESSGDEFNAGQKYCRSSHVNTTLDYSYNKVQGCDCEECDWLEIRDGPTEHAPLIGRLIL</sequence>
<evidence type="ECO:0000313" key="6">
    <source>
        <dbReference type="Proteomes" id="UP000053676"/>
    </source>
</evidence>
<organism evidence="5 6">
    <name type="scientific">Necator americanus</name>
    <name type="common">Human hookworm</name>
    <dbReference type="NCBI Taxonomy" id="51031"/>
    <lineage>
        <taxon>Eukaryota</taxon>
        <taxon>Metazoa</taxon>
        <taxon>Ecdysozoa</taxon>
        <taxon>Nematoda</taxon>
        <taxon>Chromadorea</taxon>
        <taxon>Rhabditida</taxon>
        <taxon>Rhabditina</taxon>
        <taxon>Rhabditomorpha</taxon>
        <taxon>Strongyloidea</taxon>
        <taxon>Ancylostomatidae</taxon>
        <taxon>Bunostominae</taxon>
        <taxon>Necator</taxon>
    </lineage>
</organism>
<dbReference type="Gene3D" id="2.60.120.290">
    <property type="entry name" value="Spermadhesin, CUB domain"/>
    <property type="match status" value="2"/>
</dbReference>
<comment type="caution">
    <text evidence="3">Lacks conserved residue(s) required for the propagation of feature annotation.</text>
</comment>
<dbReference type="KEGG" id="nai:NECAME_13292"/>
<evidence type="ECO:0000313" key="5">
    <source>
        <dbReference type="EMBL" id="ETN74003.1"/>
    </source>
</evidence>
<dbReference type="CDD" id="cd00041">
    <property type="entry name" value="CUB"/>
    <property type="match status" value="1"/>
</dbReference>
<evidence type="ECO:0000256" key="2">
    <source>
        <dbReference type="ARBA" id="ARBA00023157"/>
    </source>
</evidence>
<dbReference type="PROSITE" id="PS01180">
    <property type="entry name" value="CUB"/>
    <property type="match status" value="2"/>
</dbReference>
<evidence type="ECO:0000256" key="3">
    <source>
        <dbReference type="PROSITE-ProRule" id="PRU00059"/>
    </source>
</evidence>
<dbReference type="SUPFAM" id="SSF49854">
    <property type="entry name" value="Spermadhesin, CUB domain"/>
    <property type="match status" value="2"/>
</dbReference>
<dbReference type="PANTHER" id="PTHR24251">
    <property type="entry name" value="OVOCHYMASE-RELATED"/>
    <property type="match status" value="1"/>
</dbReference>
<dbReference type="AlphaFoldDB" id="W2SWW2"/>
<feature type="domain" description="CUB" evidence="4">
    <location>
        <begin position="52"/>
        <end position="122"/>
    </location>
</feature>
<evidence type="ECO:0000256" key="1">
    <source>
        <dbReference type="ARBA" id="ARBA00022737"/>
    </source>
</evidence>
<protein>
    <recommendedName>
        <fullName evidence="4">CUB domain-containing protein</fullName>
    </recommendedName>
</protein>
<keyword evidence="6" id="KW-1185">Reference proteome</keyword>